<dbReference type="InterPro" id="IPR003156">
    <property type="entry name" value="DHHA1_dom"/>
</dbReference>
<evidence type="ECO:0000313" key="2">
    <source>
        <dbReference type="EMBL" id="RTR36727.1"/>
    </source>
</evidence>
<dbReference type="RefSeq" id="WP_126523197.1">
    <property type="nucleotide sequence ID" value="NZ_RXNU01000019.1"/>
</dbReference>
<name>A0A431WMR8_9GAMM</name>
<evidence type="ECO:0000313" key="3">
    <source>
        <dbReference type="Proteomes" id="UP000267448"/>
    </source>
</evidence>
<accession>A0A431WMR8</accession>
<dbReference type="Proteomes" id="UP000267448">
    <property type="component" value="Unassembled WGS sequence"/>
</dbReference>
<dbReference type="InterPro" id="IPR038763">
    <property type="entry name" value="DHH_sf"/>
</dbReference>
<gene>
    <name evidence="2" type="ORF">EKG38_22335</name>
</gene>
<dbReference type="GO" id="GO:0003676">
    <property type="term" value="F:nucleic acid binding"/>
    <property type="evidence" value="ECO:0007669"/>
    <property type="project" value="InterPro"/>
</dbReference>
<sequence length="332" mass="36035">MNYDIFNGDADGIISLLQLRLANPIESELVTGVKRDINLLSKLVDKVELAKGDKLTVLDISMEKNQAGLVCALDGEIDVFYADHHRTGDIAVSKHLDAHIDLDANTCTALIVDGVLNGEYHYWAITAAYGDNLIAKGDQLSKVAGLPVEQSEQLKELGTLINYNGYGAVVEDLHFHPAKLYMALLKYPSPFDVIADNSSPFYRLQSAYQEDMDNALAIQAEYRSDVVSAFELPNEPWARRISGVYGNQLANQNPNSAHAVLTENRDGTYTASLRAPLSNKQGAGDICSQFETGGGRAAAAGINALPKEQIADFIKAVEAFYHVGPTSAGKDF</sequence>
<organism evidence="2 3">
    <name type="scientific">Shewanella canadensis</name>
    <dbReference type="NCBI Taxonomy" id="271096"/>
    <lineage>
        <taxon>Bacteria</taxon>
        <taxon>Pseudomonadati</taxon>
        <taxon>Pseudomonadota</taxon>
        <taxon>Gammaproteobacteria</taxon>
        <taxon>Alteromonadales</taxon>
        <taxon>Shewanellaceae</taxon>
        <taxon>Shewanella</taxon>
    </lineage>
</organism>
<dbReference type="AlphaFoldDB" id="A0A431WMR8"/>
<dbReference type="EMBL" id="RXNU01000019">
    <property type="protein sequence ID" value="RTR36727.1"/>
    <property type="molecule type" value="Genomic_DNA"/>
</dbReference>
<reference evidence="2 3" key="1">
    <citation type="submission" date="2018-12" db="EMBL/GenBank/DDBJ databases">
        <authorList>
            <person name="Yu L."/>
        </authorList>
    </citation>
    <scope>NUCLEOTIDE SEQUENCE [LARGE SCALE GENOMIC DNA]</scope>
    <source>
        <strain evidence="2 3">HAW-EB2</strain>
    </source>
</reference>
<dbReference type="OrthoDB" id="5429547at2"/>
<dbReference type="SUPFAM" id="SSF64182">
    <property type="entry name" value="DHH phosphoesterases"/>
    <property type="match status" value="1"/>
</dbReference>
<comment type="caution">
    <text evidence="2">The sequence shown here is derived from an EMBL/GenBank/DDBJ whole genome shotgun (WGS) entry which is preliminary data.</text>
</comment>
<evidence type="ECO:0000259" key="1">
    <source>
        <dbReference type="Pfam" id="PF02272"/>
    </source>
</evidence>
<dbReference type="Pfam" id="PF02272">
    <property type="entry name" value="DHHA1"/>
    <property type="match status" value="1"/>
</dbReference>
<feature type="domain" description="DHHA1" evidence="1">
    <location>
        <begin position="237"/>
        <end position="320"/>
    </location>
</feature>
<proteinExistence type="predicted"/>
<protein>
    <submittedName>
        <fullName evidence="2">DHH family phosphoesterase</fullName>
    </submittedName>
</protein>
<keyword evidence="3" id="KW-1185">Reference proteome</keyword>